<dbReference type="InterPro" id="IPR038078">
    <property type="entry name" value="PhoU-like_sf"/>
</dbReference>
<organism evidence="2">
    <name type="scientific">Archaeoglobus fulgidus</name>
    <dbReference type="NCBI Taxonomy" id="2234"/>
    <lineage>
        <taxon>Archaea</taxon>
        <taxon>Methanobacteriati</taxon>
        <taxon>Methanobacteriota</taxon>
        <taxon>Archaeoglobi</taxon>
        <taxon>Archaeoglobales</taxon>
        <taxon>Archaeoglobaceae</taxon>
        <taxon>Archaeoglobus</taxon>
    </lineage>
</organism>
<dbReference type="PANTHER" id="PTHR42930">
    <property type="entry name" value="PHOSPHATE-SPECIFIC TRANSPORT SYSTEM ACCESSORY PROTEIN PHOU"/>
    <property type="match status" value="1"/>
</dbReference>
<feature type="domain" description="PhoU" evidence="1">
    <location>
        <begin position="2"/>
        <end position="67"/>
    </location>
</feature>
<dbReference type="EMBL" id="DSQD01000134">
    <property type="protein sequence ID" value="HGF87617.1"/>
    <property type="molecule type" value="Genomic_DNA"/>
</dbReference>
<protein>
    <recommendedName>
        <fullName evidence="1">PhoU domain-containing protein</fullName>
    </recommendedName>
</protein>
<dbReference type="GO" id="GO:0030643">
    <property type="term" value="P:intracellular phosphate ion homeostasis"/>
    <property type="evidence" value="ECO:0007669"/>
    <property type="project" value="InterPro"/>
</dbReference>
<sequence>MKGDKSIIREISEIEQHTDVLDTDINFACTAFIAMFQPVARDLRFALSMIRISSSYERIADLAQEIALYDCRMPDIFFETEKHLMEMFEVVRRGYRETDGLRERLVELDTRVDNIYVETMEVLEKDCNIDAVLTARHVERIGDLLAKIGARLIFIEKGRRVWVK</sequence>
<reference evidence="2" key="1">
    <citation type="journal article" date="2020" name="mSystems">
        <title>Genome- and Community-Level Interaction Insights into Carbon Utilization and Element Cycling Functions of Hydrothermarchaeota in Hydrothermal Sediment.</title>
        <authorList>
            <person name="Zhou Z."/>
            <person name="Liu Y."/>
            <person name="Xu W."/>
            <person name="Pan J."/>
            <person name="Luo Z.H."/>
            <person name="Li M."/>
        </authorList>
    </citation>
    <scope>NUCLEOTIDE SEQUENCE [LARGE SCALE GENOMIC DNA]</scope>
    <source>
        <strain evidence="2">SpSt-38</strain>
    </source>
</reference>
<dbReference type="InterPro" id="IPR028366">
    <property type="entry name" value="PhoU"/>
</dbReference>
<accession>A0A7C3VJ28</accession>
<dbReference type="SUPFAM" id="SSF109755">
    <property type="entry name" value="PhoU-like"/>
    <property type="match status" value="1"/>
</dbReference>
<dbReference type="AlphaFoldDB" id="A0A7C3VJ28"/>
<evidence type="ECO:0000313" key="2">
    <source>
        <dbReference type="EMBL" id="HGF87617.1"/>
    </source>
</evidence>
<gene>
    <name evidence="2" type="ORF">ENR21_04265</name>
</gene>
<dbReference type="GO" id="GO:0045936">
    <property type="term" value="P:negative regulation of phosphate metabolic process"/>
    <property type="evidence" value="ECO:0007669"/>
    <property type="project" value="InterPro"/>
</dbReference>
<dbReference type="Gene3D" id="1.20.58.220">
    <property type="entry name" value="Phosphate transport system protein phou homolog 2, domain 2"/>
    <property type="match status" value="1"/>
</dbReference>
<comment type="caution">
    <text evidence="2">The sequence shown here is derived from an EMBL/GenBank/DDBJ whole genome shotgun (WGS) entry which is preliminary data.</text>
</comment>
<name>A0A7C3VJ28_ARCFL</name>
<dbReference type="PANTHER" id="PTHR42930:SF3">
    <property type="entry name" value="PHOSPHATE-SPECIFIC TRANSPORT SYSTEM ACCESSORY PROTEIN PHOU"/>
    <property type="match status" value="1"/>
</dbReference>
<proteinExistence type="predicted"/>
<evidence type="ECO:0000259" key="1">
    <source>
        <dbReference type="Pfam" id="PF01895"/>
    </source>
</evidence>
<dbReference type="InterPro" id="IPR026022">
    <property type="entry name" value="PhoU_dom"/>
</dbReference>
<dbReference type="Pfam" id="PF01895">
    <property type="entry name" value="PhoU"/>
    <property type="match status" value="1"/>
</dbReference>